<dbReference type="EMBL" id="JAVRFH010000010">
    <property type="protein sequence ID" value="MDT0611041.1"/>
    <property type="molecule type" value="Genomic_DNA"/>
</dbReference>
<feature type="transmembrane region" description="Helical" evidence="1">
    <location>
        <begin position="95"/>
        <end position="122"/>
    </location>
</feature>
<keyword evidence="1" id="KW-1133">Transmembrane helix</keyword>
<proteinExistence type="predicted"/>
<name>A0ABU3AQ98_9ACTN</name>
<organism evidence="2 3">
    <name type="scientific">Streptomyces lancefieldiae</name>
    <dbReference type="NCBI Taxonomy" id="3075520"/>
    <lineage>
        <taxon>Bacteria</taxon>
        <taxon>Bacillati</taxon>
        <taxon>Actinomycetota</taxon>
        <taxon>Actinomycetes</taxon>
        <taxon>Kitasatosporales</taxon>
        <taxon>Streptomycetaceae</taxon>
        <taxon>Streptomyces</taxon>
    </lineage>
</organism>
<feature type="transmembrane region" description="Helical" evidence="1">
    <location>
        <begin position="23"/>
        <end position="50"/>
    </location>
</feature>
<keyword evidence="1" id="KW-0472">Membrane</keyword>
<evidence type="ECO:0000313" key="3">
    <source>
        <dbReference type="Proteomes" id="UP001180724"/>
    </source>
</evidence>
<protein>
    <submittedName>
        <fullName evidence="2">Uncharacterized protein</fullName>
    </submittedName>
</protein>
<keyword evidence="3" id="KW-1185">Reference proteome</keyword>
<keyword evidence="1" id="KW-0812">Transmembrane</keyword>
<sequence>MGHSGTTGVPEERTRAERLTEGLILIIASVLSLVLLVGPAVVFGTTAWHLVTDAGATVFSRLSVPVISLALMALPFVLARTAFRSGRRKGKEPLTAAVPATLTLLGLSVVPFAAVCLIFVYAG</sequence>
<feature type="transmembrane region" description="Helical" evidence="1">
    <location>
        <begin position="62"/>
        <end position="83"/>
    </location>
</feature>
<evidence type="ECO:0000256" key="1">
    <source>
        <dbReference type="SAM" id="Phobius"/>
    </source>
</evidence>
<reference evidence="2" key="1">
    <citation type="submission" date="2024-05" db="EMBL/GenBank/DDBJ databases">
        <title>30 novel species of actinomycetes from the DSMZ collection.</title>
        <authorList>
            <person name="Nouioui I."/>
        </authorList>
    </citation>
    <scope>NUCLEOTIDE SEQUENCE</scope>
    <source>
        <strain evidence="2">DSM 40712</strain>
    </source>
</reference>
<comment type="caution">
    <text evidence="2">The sequence shown here is derived from an EMBL/GenBank/DDBJ whole genome shotgun (WGS) entry which is preliminary data.</text>
</comment>
<gene>
    <name evidence="2" type="ORF">RM812_12490</name>
</gene>
<evidence type="ECO:0000313" key="2">
    <source>
        <dbReference type="EMBL" id="MDT0611041.1"/>
    </source>
</evidence>
<accession>A0ABU3AQ98</accession>
<dbReference type="Proteomes" id="UP001180724">
    <property type="component" value="Unassembled WGS sequence"/>
</dbReference>